<dbReference type="STRING" id="471856.Jden_1457"/>
<evidence type="ECO:0000313" key="1">
    <source>
        <dbReference type="EMBL" id="ACV09107.1"/>
    </source>
</evidence>
<keyword evidence="2" id="KW-1185">Reference proteome</keyword>
<gene>
    <name evidence="1" type="ordered locus">Jden_1457</name>
</gene>
<dbReference type="Proteomes" id="UP000000628">
    <property type="component" value="Chromosome"/>
</dbReference>
<dbReference type="InterPro" id="IPR004381">
    <property type="entry name" value="Glycerate_kinase"/>
</dbReference>
<reference evidence="1 2" key="1">
    <citation type="journal article" date="2009" name="Stand. Genomic Sci.">
        <title>Complete genome sequence of Jonesia denitrificans type strain (Prevot 55134).</title>
        <authorList>
            <person name="Pukall R."/>
            <person name="Gehrich-Schroter G."/>
            <person name="Lapidus A."/>
            <person name="Nolan M."/>
            <person name="Glavina Del Rio T."/>
            <person name="Lucas S."/>
            <person name="Chen F."/>
            <person name="Tice H."/>
            <person name="Pitluck S."/>
            <person name="Cheng J.F."/>
            <person name="Copeland A."/>
            <person name="Saunders E."/>
            <person name="Brettin T."/>
            <person name="Detter J.C."/>
            <person name="Bruce D."/>
            <person name="Goodwin L."/>
            <person name="Pati A."/>
            <person name="Ivanova N."/>
            <person name="Mavromatis K."/>
            <person name="Ovchinnikova G."/>
            <person name="Chen A."/>
            <person name="Palaniappan K."/>
            <person name="Land M."/>
            <person name="Hauser L."/>
            <person name="Chang Y.J."/>
            <person name="Jeffries C.D."/>
            <person name="Chain P."/>
            <person name="Goker M."/>
            <person name="Bristow J."/>
            <person name="Eisen J.A."/>
            <person name="Markowitz V."/>
            <person name="Hugenholtz P."/>
            <person name="Kyrpides N.C."/>
            <person name="Klenk H.P."/>
            <person name="Han C."/>
        </authorList>
    </citation>
    <scope>NUCLEOTIDE SEQUENCE [LARGE SCALE GENOMIC DNA]</scope>
    <source>
        <strain evidence="2">ATCC 14870 / DSM 20603 / BCRC 15368 / CIP 55.134 / JCM 11481 / NBRC 15587 / NCTC 10816 / Prevot 55134</strain>
    </source>
</reference>
<dbReference type="eggNOG" id="COG1929">
    <property type="taxonomic scope" value="Bacteria"/>
</dbReference>
<protein>
    <submittedName>
        <fullName evidence="1">Uncharacterized protein</fullName>
    </submittedName>
</protein>
<evidence type="ECO:0000313" key="2">
    <source>
        <dbReference type="Proteomes" id="UP000000628"/>
    </source>
</evidence>
<dbReference type="InterPro" id="IPR018193">
    <property type="entry name" value="Glyc_kinase_flavodox-like_fold"/>
</dbReference>
<dbReference type="GO" id="GO:0008887">
    <property type="term" value="F:glycerate kinase activity"/>
    <property type="evidence" value="ECO:0007669"/>
    <property type="project" value="InterPro"/>
</dbReference>
<dbReference type="Pfam" id="PF02595">
    <property type="entry name" value="Gly_kinase"/>
    <property type="match status" value="1"/>
</dbReference>
<name>C7R4Q0_JONDD</name>
<dbReference type="AlphaFoldDB" id="C7R4Q0"/>
<dbReference type="SUPFAM" id="SSF110738">
    <property type="entry name" value="Glycerate kinase I"/>
    <property type="match status" value="1"/>
</dbReference>
<dbReference type="EMBL" id="CP001706">
    <property type="protein sequence ID" value="ACV09107.1"/>
    <property type="molecule type" value="Genomic_DNA"/>
</dbReference>
<dbReference type="InterPro" id="IPR036129">
    <property type="entry name" value="Glycerate_kinase_sf"/>
</dbReference>
<dbReference type="GO" id="GO:0031388">
    <property type="term" value="P:organic acid phosphorylation"/>
    <property type="evidence" value="ECO:0007669"/>
    <property type="project" value="InterPro"/>
</dbReference>
<organism evidence="1 2">
    <name type="scientific">Jonesia denitrificans (strain ATCC 14870 / DSM 20603 / BCRC 15368 / CIP 55.134 / JCM 11481 / NBRC 15587 / NCTC 10816 / Prevot 55134)</name>
    <name type="common">Listeria denitrificans</name>
    <dbReference type="NCBI Taxonomy" id="471856"/>
    <lineage>
        <taxon>Bacteria</taxon>
        <taxon>Bacillati</taxon>
        <taxon>Actinomycetota</taxon>
        <taxon>Actinomycetes</taxon>
        <taxon>Micrococcales</taxon>
        <taxon>Jonesiaceae</taxon>
        <taxon>Jonesia</taxon>
    </lineage>
</organism>
<dbReference type="Gene3D" id="3.90.1510.10">
    <property type="entry name" value="Glycerate kinase, domain 2"/>
    <property type="match status" value="1"/>
</dbReference>
<accession>C7R4Q0</accession>
<sequence>MKVSIVVMVVVSHTDSQGSPQTSHDPQQHATVFPTTLSYTDAMRVTMLLDTPHTPHHTAAQWVTGNPHAVVTTHAMPATISALTRVLRAGELADATPITWIPITRHDTSTDWTFSAAALATACGVTSLLPHGPTNPHHTAVLAVDHAMTAAHGWGVWAHLSRELTGTNLPAWRTQPPAHAATALATSIHAARDLLRHADLHVVWDQPTPLTGFHGLGAVNALDGHEDPHTAQDNERFLTELISHYPHTDPQRSLTPTPSAKDLARVEGAGTGGGLTWLLSLSGVRHSHLSPYLANALNAETICASSDLIVAVQPTLDARTIATTPAGIAAQAAAPHAIPVVVVATDIIMGRRERAQHGIAGAYPSTTATYNDTLQRVARTWHEVL</sequence>
<dbReference type="HOGENOM" id="CLU_717239_0_0_11"/>
<dbReference type="KEGG" id="jde:Jden_1457"/>
<proteinExistence type="predicted"/>